<name>A0A850DSY6_9MICO</name>
<evidence type="ECO:0000313" key="2">
    <source>
        <dbReference type="Proteomes" id="UP000539146"/>
    </source>
</evidence>
<proteinExistence type="predicted"/>
<organism evidence="1 2">
    <name type="scientific">Curtobacterium citreum</name>
    <dbReference type="NCBI Taxonomy" id="2036"/>
    <lineage>
        <taxon>Bacteria</taxon>
        <taxon>Bacillati</taxon>
        <taxon>Actinomycetota</taxon>
        <taxon>Actinomycetes</taxon>
        <taxon>Micrococcales</taxon>
        <taxon>Microbacteriaceae</taxon>
        <taxon>Curtobacterium</taxon>
    </lineage>
</organism>
<reference evidence="1 2" key="1">
    <citation type="submission" date="2020-05" db="EMBL/GenBank/DDBJ databases">
        <title>Genome Sequencing of Type Strains.</title>
        <authorList>
            <person name="Lemaire J.F."/>
            <person name="Inderbitzin P."/>
            <person name="Gregorio O.A."/>
            <person name="Collins S.B."/>
            <person name="Wespe N."/>
            <person name="Knight-Connoni V."/>
        </authorList>
    </citation>
    <scope>NUCLEOTIDE SEQUENCE [LARGE SCALE GENOMIC DNA]</scope>
    <source>
        <strain evidence="1 2">DSM 20512</strain>
    </source>
</reference>
<dbReference type="Proteomes" id="UP000539146">
    <property type="component" value="Unassembled WGS sequence"/>
</dbReference>
<dbReference type="AlphaFoldDB" id="A0A850DSY6"/>
<sequence>VFLLIAAFLLAVFIRSGSWSMLRMMKGAPDDGGHDHPADEHSHA</sequence>
<feature type="non-terminal residue" evidence="1">
    <location>
        <position position="1"/>
    </location>
</feature>
<dbReference type="EMBL" id="JABMCG010000082">
    <property type="protein sequence ID" value="NUU27260.1"/>
    <property type="molecule type" value="Genomic_DNA"/>
</dbReference>
<protein>
    <submittedName>
        <fullName evidence="1">Permease</fullName>
    </submittedName>
</protein>
<evidence type="ECO:0000313" key="1">
    <source>
        <dbReference type="EMBL" id="NUU27260.1"/>
    </source>
</evidence>
<accession>A0A850DSY6</accession>
<gene>
    <name evidence="1" type="ORF">HP467_03925</name>
</gene>
<comment type="caution">
    <text evidence="1">The sequence shown here is derived from an EMBL/GenBank/DDBJ whole genome shotgun (WGS) entry which is preliminary data.</text>
</comment>